<protein>
    <recommendedName>
        <fullName evidence="3">Phosphoadenosine phosphosulfate reductase</fullName>
    </recommendedName>
</protein>
<dbReference type="AlphaFoldDB" id="A0A1L9NY78"/>
<evidence type="ECO:0000313" key="2">
    <source>
        <dbReference type="Proteomes" id="UP000184514"/>
    </source>
</evidence>
<dbReference type="Proteomes" id="UP000184514">
    <property type="component" value="Unassembled WGS sequence"/>
</dbReference>
<gene>
    <name evidence="1" type="ORF">PFRI_15680</name>
</gene>
<dbReference type="STRING" id="696762.PFRI_15680"/>
<proteinExistence type="predicted"/>
<keyword evidence="2" id="KW-1185">Reference proteome</keyword>
<dbReference type="EMBL" id="MLCB01000115">
    <property type="protein sequence ID" value="OJI94219.1"/>
    <property type="molecule type" value="Genomic_DNA"/>
</dbReference>
<accession>A0A1L9NY78</accession>
<sequence>MQDATHLLEESLAGQSGPAWLGALEELADEVGYFQPLSAKHNAAFFDGGKTLLVSFETLQSVQNINSKAHPIGFEMVRKKGWSLLSFFSDGETWFRDPSIYRYFDRLIDDGFFEDFDQVIFYGTGSCGYAASAFSVAAPGAQVLALNPQATLDPRVTEWDDRFRRMRRTSFTDRYGYAPDMLDAAQRATIIYDPKVELDAMHAALFTRSNVDKLRMSYFGSALDLQMLRLEIFYPLLSAIGAGDAVPNTFHMLHRERRKDRNYLRAVLGDTEDAKRWGFAKTICNHAAEALNAPRFKKRADQIAALQERESAQPAEPE</sequence>
<organism evidence="1 2">
    <name type="scientific">Planktotalea frisia</name>
    <dbReference type="NCBI Taxonomy" id="696762"/>
    <lineage>
        <taxon>Bacteria</taxon>
        <taxon>Pseudomonadati</taxon>
        <taxon>Pseudomonadota</taxon>
        <taxon>Alphaproteobacteria</taxon>
        <taxon>Rhodobacterales</taxon>
        <taxon>Paracoccaceae</taxon>
        <taxon>Planktotalea</taxon>
    </lineage>
</organism>
<comment type="caution">
    <text evidence="1">The sequence shown here is derived from an EMBL/GenBank/DDBJ whole genome shotgun (WGS) entry which is preliminary data.</text>
</comment>
<dbReference type="RefSeq" id="WP_072630151.1">
    <property type="nucleotide sequence ID" value="NZ_MLCB01000115.1"/>
</dbReference>
<dbReference type="OrthoDB" id="7840273at2"/>
<evidence type="ECO:0008006" key="3">
    <source>
        <dbReference type="Google" id="ProtNLM"/>
    </source>
</evidence>
<name>A0A1L9NY78_9RHOB</name>
<evidence type="ECO:0000313" key="1">
    <source>
        <dbReference type="EMBL" id="OJI94219.1"/>
    </source>
</evidence>
<reference evidence="1 2" key="1">
    <citation type="submission" date="2016-10" db="EMBL/GenBank/DDBJ databases">
        <title>Genome sequence of Planktotalea frisia SH6-1.</title>
        <authorList>
            <person name="Poehlein A."/>
            <person name="Bakenhus I."/>
            <person name="Voget S."/>
            <person name="Brinkhoff T."/>
            <person name="Simon M."/>
        </authorList>
    </citation>
    <scope>NUCLEOTIDE SEQUENCE [LARGE SCALE GENOMIC DNA]</scope>
    <source>
        <strain evidence="1 2">SH6-1</strain>
    </source>
</reference>